<evidence type="ECO:0000256" key="5">
    <source>
        <dbReference type="ARBA" id="ARBA00035171"/>
    </source>
</evidence>
<dbReference type="GO" id="GO:0003735">
    <property type="term" value="F:structural constituent of ribosome"/>
    <property type="evidence" value="ECO:0007669"/>
    <property type="project" value="InterPro"/>
</dbReference>
<dbReference type="OrthoDB" id="9803541at2"/>
<evidence type="ECO:0000256" key="1">
    <source>
        <dbReference type="ARBA" id="ARBA00002349"/>
    </source>
</evidence>
<name>A0A1H6UY25_9LACT</name>
<keyword evidence="3 6" id="KW-0689">Ribosomal protein</keyword>
<evidence type="ECO:0000256" key="4">
    <source>
        <dbReference type="ARBA" id="ARBA00023274"/>
    </source>
</evidence>
<organism evidence="8 9">
    <name type="scientific">Alkalibacterium gilvum</name>
    <dbReference type="NCBI Taxonomy" id="1130080"/>
    <lineage>
        <taxon>Bacteria</taxon>
        <taxon>Bacillati</taxon>
        <taxon>Bacillota</taxon>
        <taxon>Bacilli</taxon>
        <taxon>Lactobacillales</taxon>
        <taxon>Carnobacteriaceae</taxon>
        <taxon>Alkalibacterium</taxon>
    </lineage>
</organism>
<evidence type="ECO:0000313" key="9">
    <source>
        <dbReference type="Proteomes" id="UP000198564"/>
    </source>
</evidence>
<dbReference type="InterPro" id="IPR001857">
    <property type="entry name" value="Ribosomal_bL19"/>
</dbReference>
<dbReference type="Gene3D" id="2.30.30.790">
    <property type="match status" value="1"/>
</dbReference>
<dbReference type="Proteomes" id="UP000198564">
    <property type="component" value="Unassembled WGS sequence"/>
</dbReference>
<comment type="similarity">
    <text evidence="2 6 7">Belongs to the bacterial ribosomal protein bL19 family.</text>
</comment>
<dbReference type="InterPro" id="IPR038657">
    <property type="entry name" value="Ribosomal_bL19_sf"/>
</dbReference>
<dbReference type="SUPFAM" id="SSF50104">
    <property type="entry name" value="Translation proteins SH3-like domain"/>
    <property type="match status" value="1"/>
</dbReference>
<dbReference type="GO" id="GO:0006412">
    <property type="term" value="P:translation"/>
    <property type="evidence" value="ECO:0007669"/>
    <property type="project" value="UniProtKB-UniRule"/>
</dbReference>
<evidence type="ECO:0000256" key="3">
    <source>
        <dbReference type="ARBA" id="ARBA00022980"/>
    </source>
</evidence>
<dbReference type="AlphaFoldDB" id="A0A1H6UY25"/>
<evidence type="ECO:0000256" key="2">
    <source>
        <dbReference type="ARBA" id="ARBA00005781"/>
    </source>
</evidence>
<gene>
    <name evidence="6" type="primary">rplS</name>
    <name evidence="8" type="ORF">SAMN04488113_14013</name>
</gene>
<evidence type="ECO:0000313" key="8">
    <source>
        <dbReference type="EMBL" id="SEI97208.1"/>
    </source>
</evidence>
<dbReference type="FunFam" id="2.30.30.790:FF:000001">
    <property type="entry name" value="50S ribosomal protein L19"/>
    <property type="match status" value="1"/>
</dbReference>
<dbReference type="PANTHER" id="PTHR15680:SF9">
    <property type="entry name" value="LARGE RIBOSOMAL SUBUNIT PROTEIN BL19M"/>
    <property type="match status" value="1"/>
</dbReference>
<keyword evidence="4 6" id="KW-0687">Ribonucleoprotein</keyword>
<dbReference type="PANTHER" id="PTHR15680">
    <property type="entry name" value="RIBOSOMAL PROTEIN L19"/>
    <property type="match status" value="1"/>
</dbReference>
<comment type="function">
    <text evidence="1 6 7">This protein is located at the 30S-50S ribosomal subunit interface and may play a role in the structure and function of the aminoacyl-tRNA binding site.</text>
</comment>
<keyword evidence="9" id="KW-1185">Reference proteome</keyword>
<dbReference type="STRING" id="1130080.SAMN04488113_14013"/>
<dbReference type="PRINTS" id="PR00061">
    <property type="entry name" value="RIBOSOMALL19"/>
</dbReference>
<evidence type="ECO:0000256" key="7">
    <source>
        <dbReference type="RuleBase" id="RU000559"/>
    </source>
</evidence>
<proteinExistence type="inferred from homology"/>
<dbReference type="GO" id="GO:0022625">
    <property type="term" value="C:cytosolic large ribosomal subunit"/>
    <property type="evidence" value="ECO:0007669"/>
    <property type="project" value="TreeGrafter"/>
</dbReference>
<dbReference type="HAMAP" id="MF_00402">
    <property type="entry name" value="Ribosomal_bL19"/>
    <property type="match status" value="1"/>
</dbReference>
<evidence type="ECO:0000256" key="6">
    <source>
        <dbReference type="HAMAP-Rule" id="MF_00402"/>
    </source>
</evidence>
<dbReference type="PIRSF" id="PIRSF002191">
    <property type="entry name" value="Ribosomal_L19"/>
    <property type="match status" value="1"/>
</dbReference>
<dbReference type="InterPro" id="IPR008991">
    <property type="entry name" value="Translation_prot_SH3-like_sf"/>
</dbReference>
<dbReference type="PROSITE" id="PS01015">
    <property type="entry name" value="RIBOSOMAL_L19"/>
    <property type="match status" value="1"/>
</dbReference>
<dbReference type="Pfam" id="PF01245">
    <property type="entry name" value="Ribosomal_L19"/>
    <property type="match status" value="1"/>
</dbReference>
<dbReference type="EMBL" id="FNYW01000040">
    <property type="protein sequence ID" value="SEI97208.1"/>
    <property type="molecule type" value="Genomic_DNA"/>
</dbReference>
<sequence length="118" mass="13656">MNQLIEDITKEQLRTDLPDFRPGDNVTVHARIVEGERERIQLFEGVVISRRGKGISEMYTVRKMSGGVGVERTFPVHSPRVAKIDVTRQGRVRRAKLYYLRNLRGKAARIPERVRKTK</sequence>
<reference evidence="9" key="1">
    <citation type="submission" date="2016-10" db="EMBL/GenBank/DDBJ databases">
        <authorList>
            <person name="Varghese N."/>
            <person name="Submissions S."/>
        </authorList>
    </citation>
    <scope>NUCLEOTIDE SEQUENCE [LARGE SCALE GENOMIC DNA]</scope>
    <source>
        <strain evidence="9">DSM 25751</strain>
    </source>
</reference>
<accession>A0A1H6UY25</accession>
<dbReference type="InterPro" id="IPR018257">
    <property type="entry name" value="Ribosomal_bL19_CS"/>
</dbReference>
<dbReference type="NCBIfam" id="TIGR01024">
    <property type="entry name" value="rplS_bact"/>
    <property type="match status" value="1"/>
</dbReference>
<protein>
    <recommendedName>
        <fullName evidence="5 6">Large ribosomal subunit protein bL19</fullName>
    </recommendedName>
</protein>
<dbReference type="RefSeq" id="WP_091636198.1">
    <property type="nucleotide sequence ID" value="NZ_FNYW01000040.1"/>
</dbReference>